<dbReference type="InterPro" id="IPR032885">
    <property type="entry name" value="Mre11_archaea-type"/>
</dbReference>
<feature type="domain" description="Calcineurin-like phosphoesterase" evidence="9">
    <location>
        <begin position="1"/>
        <end position="196"/>
    </location>
</feature>
<evidence type="ECO:0000256" key="4">
    <source>
        <dbReference type="ARBA" id="ARBA00022763"/>
    </source>
</evidence>
<dbReference type="CDD" id="cd00840">
    <property type="entry name" value="MPP_Mre11_N"/>
    <property type="match status" value="1"/>
</dbReference>
<evidence type="ECO:0000256" key="3">
    <source>
        <dbReference type="ARBA" id="ARBA00022759"/>
    </source>
</evidence>
<organism evidence="10 11">
    <name type="scientific">Thermovibrio guaymasensis</name>
    <dbReference type="NCBI Taxonomy" id="240167"/>
    <lineage>
        <taxon>Bacteria</taxon>
        <taxon>Pseudomonadati</taxon>
        <taxon>Aquificota</taxon>
        <taxon>Aquificia</taxon>
        <taxon>Desulfurobacteriales</taxon>
        <taxon>Desulfurobacteriaceae</taxon>
        <taxon>Thermovibrio</taxon>
    </lineage>
</organism>
<evidence type="ECO:0000256" key="7">
    <source>
        <dbReference type="ARBA" id="ARBA00023204"/>
    </source>
</evidence>
<keyword evidence="5" id="KW-0378">Hydrolase</keyword>
<keyword evidence="7" id="KW-0234">DNA repair</keyword>
<dbReference type="PANTHER" id="PTHR30337:SF0">
    <property type="entry name" value="NUCLEASE SBCCD SUBUNIT D"/>
    <property type="match status" value="1"/>
</dbReference>
<keyword evidence="3" id="KW-0255">Endonuclease</keyword>
<dbReference type="InterPro" id="IPR041796">
    <property type="entry name" value="Mre11_N"/>
</dbReference>
<name>A0A420W8P3_9BACT</name>
<reference evidence="10 11" key="1">
    <citation type="submission" date="2018-10" db="EMBL/GenBank/DDBJ databases">
        <title>Genomic Encyclopedia of Type Strains, Phase IV (KMG-IV): sequencing the most valuable type-strain genomes for metagenomic binning, comparative biology and taxonomic classification.</title>
        <authorList>
            <person name="Goeker M."/>
        </authorList>
    </citation>
    <scope>NUCLEOTIDE SEQUENCE [LARGE SCALE GENOMIC DNA]</scope>
    <source>
        <strain evidence="10 11">DSM 15521</strain>
    </source>
</reference>
<dbReference type="InterPro" id="IPR050535">
    <property type="entry name" value="DNA_Repair-Maintenance_Comp"/>
</dbReference>
<keyword evidence="4" id="KW-0227">DNA damage</keyword>
<sequence length="386" mass="44419">MKIAHVSDTHLGYVQYHLRERKEDFFRAFKLVVDRVIEEGVDVLVHSGDLFESYHPDVESLSFAIDQFKRLKEVGIEVVAITGNHDRALRKGTAPPHKILSQLGLLKLLDPFGELEVKGIYFAGFRYLPKRFLEAFREENFHKFEERAKERGTSVLVLHQAVDPFISYSGHHPDAYEVLAAKLPKGFSYYAAGHIHLFRKERLHQGIFSYAGSTEFRNSSEAERGSRGFNIFNVDSKALERIEIEGLRPFLVLNTDSERAHQEVSELLERVKSESIPPVVSVTFRETGEPAEKFSELFRRIEEKALYLRVIKRTVAEESGDSDSREELSYSKAIEEFCKQNNFPEKVRTLAVELLNHSSEDVEEIIRRYVKEELGELSPLIEKYGV</sequence>
<evidence type="ECO:0000313" key="10">
    <source>
        <dbReference type="EMBL" id="RKQ63652.1"/>
    </source>
</evidence>
<keyword evidence="1" id="KW-0540">Nuclease</keyword>
<dbReference type="GO" id="GO:0004527">
    <property type="term" value="F:exonuclease activity"/>
    <property type="evidence" value="ECO:0007669"/>
    <property type="project" value="UniProtKB-KW"/>
</dbReference>
<accession>A0A420W8P3</accession>
<dbReference type="RefSeq" id="WP_121169894.1">
    <property type="nucleotide sequence ID" value="NZ_RBIE01000001.1"/>
</dbReference>
<dbReference type="HAMAP" id="MF_02044">
    <property type="entry name" value="Mre11"/>
    <property type="match status" value="1"/>
</dbReference>
<evidence type="ECO:0000256" key="1">
    <source>
        <dbReference type="ARBA" id="ARBA00022722"/>
    </source>
</evidence>
<keyword evidence="11" id="KW-1185">Reference proteome</keyword>
<dbReference type="Proteomes" id="UP000280881">
    <property type="component" value="Unassembled WGS sequence"/>
</dbReference>
<evidence type="ECO:0000259" key="9">
    <source>
        <dbReference type="Pfam" id="PF00149"/>
    </source>
</evidence>
<dbReference type="SUPFAM" id="SSF56300">
    <property type="entry name" value="Metallo-dependent phosphatases"/>
    <property type="match status" value="1"/>
</dbReference>
<evidence type="ECO:0000256" key="5">
    <source>
        <dbReference type="ARBA" id="ARBA00022801"/>
    </source>
</evidence>
<dbReference type="InterPro" id="IPR029052">
    <property type="entry name" value="Metallo-depent_PP-like"/>
</dbReference>
<evidence type="ECO:0000256" key="8">
    <source>
        <dbReference type="ARBA" id="ARBA00023211"/>
    </source>
</evidence>
<protein>
    <submittedName>
        <fullName evidence="10">DNA repair exonuclease SbcCD nuclease subunit</fullName>
    </submittedName>
</protein>
<dbReference type="Pfam" id="PF00149">
    <property type="entry name" value="Metallophos"/>
    <property type="match status" value="1"/>
</dbReference>
<dbReference type="PANTHER" id="PTHR30337">
    <property type="entry name" value="COMPONENT OF ATP-DEPENDENT DSDNA EXONUCLEASE"/>
    <property type="match status" value="1"/>
</dbReference>
<evidence type="ECO:0000256" key="6">
    <source>
        <dbReference type="ARBA" id="ARBA00022839"/>
    </source>
</evidence>
<dbReference type="Gene3D" id="3.60.21.10">
    <property type="match status" value="1"/>
</dbReference>
<dbReference type="GO" id="GO:0004519">
    <property type="term" value="F:endonuclease activity"/>
    <property type="evidence" value="ECO:0007669"/>
    <property type="project" value="UniProtKB-KW"/>
</dbReference>
<evidence type="ECO:0000256" key="2">
    <source>
        <dbReference type="ARBA" id="ARBA00022723"/>
    </source>
</evidence>
<keyword evidence="2" id="KW-0479">Metal-binding</keyword>
<dbReference type="GO" id="GO:0006302">
    <property type="term" value="P:double-strand break repair"/>
    <property type="evidence" value="ECO:0007669"/>
    <property type="project" value="InterPro"/>
</dbReference>
<evidence type="ECO:0000313" key="11">
    <source>
        <dbReference type="Proteomes" id="UP000280881"/>
    </source>
</evidence>
<comment type="caution">
    <text evidence="10">The sequence shown here is derived from an EMBL/GenBank/DDBJ whole genome shotgun (WGS) entry which is preliminary data.</text>
</comment>
<keyword evidence="6 10" id="KW-0269">Exonuclease</keyword>
<keyword evidence="8" id="KW-0464">Manganese</keyword>
<dbReference type="OrthoDB" id="9773856at2"/>
<dbReference type="EMBL" id="RBIE01000001">
    <property type="protein sequence ID" value="RKQ63652.1"/>
    <property type="molecule type" value="Genomic_DNA"/>
</dbReference>
<dbReference type="InterPro" id="IPR004843">
    <property type="entry name" value="Calcineurin-like_PHP"/>
</dbReference>
<proteinExistence type="inferred from homology"/>
<gene>
    <name evidence="10" type="ORF">C7457_0528</name>
</gene>
<dbReference type="GO" id="GO:0046872">
    <property type="term" value="F:metal ion binding"/>
    <property type="evidence" value="ECO:0007669"/>
    <property type="project" value="UniProtKB-KW"/>
</dbReference>
<dbReference type="AlphaFoldDB" id="A0A420W8P3"/>